<dbReference type="NCBIfam" id="TIGR00254">
    <property type="entry name" value="GGDEF"/>
    <property type="match status" value="1"/>
</dbReference>
<keyword evidence="1" id="KW-0175">Coiled coil</keyword>
<keyword evidence="2" id="KW-0812">Transmembrane</keyword>
<proteinExistence type="predicted"/>
<name>A0ABS5PR97_9FIRM</name>
<keyword evidence="2" id="KW-0472">Membrane</keyword>
<dbReference type="EMBL" id="JAHBCL010000023">
    <property type="protein sequence ID" value="MBS7527683.1"/>
    <property type="molecule type" value="Genomic_DNA"/>
</dbReference>
<feature type="transmembrane region" description="Helical" evidence="2">
    <location>
        <begin position="46"/>
        <end position="65"/>
    </location>
</feature>
<reference evidence="4 5" key="1">
    <citation type="submission" date="2021-05" db="EMBL/GenBank/DDBJ databases">
        <title>Fusibacter ferrireducens sp. nov., an anaerobic, sulfur- and Fe-reducing bacterium isolated from the mangrove sediment.</title>
        <authorList>
            <person name="Qiu D."/>
        </authorList>
    </citation>
    <scope>NUCLEOTIDE SEQUENCE [LARGE SCALE GENOMIC DNA]</scope>
    <source>
        <strain evidence="4 5">DSM 12116</strain>
    </source>
</reference>
<evidence type="ECO:0000313" key="5">
    <source>
        <dbReference type="Proteomes" id="UP000746471"/>
    </source>
</evidence>
<dbReference type="SUPFAM" id="SSF55073">
    <property type="entry name" value="Nucleotide cyclase"/>
    <property type="match status" value="1"/>
</dbReference>
<dbReference type="InterPro" id="IPR043128">
    <property type="entry name" value="Rev_trsase/Diguanyl_cyclase"/>
</dbReference>
<accession>A0ABS5PR97</accession>
<dbReference type="RefSeq" id="WP_213237542.1">
    <property type="nucleotide sequence ID" value="NZ_JAHBCL010000023.1"/>
</dbReference>
<dbReference type="Proteomes" id="UP000746471">
    <property type="component" value="Unassembled WGS sequence"/>
</dbReference>
<evidence type="ECO:0000256" key="2">
    <source>
        <dbReference type="SAM" id="Phobius"/>
    </source>
</evidence>
<evidence type="ECO:0000313" key="4">
    <source>
        <dbReference type="EMBL" id="MBS7527683.1"/>
    </source>
</evidence>
<feature type="transmembrane region" description="Helical" evidence="2">
    <location>
        <begin position="20"/>
        <end position="40"/>
    </location>
</feature>
<feature type="transmembrane region" description="Helical" evidence="2">
    <location>
        <begin position="122"/>
        <end position="141"/>
    </location>
</feature>
<dbReference type="InterPro" id="IPR029787">
    <property type="entry name" value="Nucleotide_cyclase"/>
</dbReference>
<dbReference type="PANTHER" id="PTHR45138">
    <property type="entry name" value="REGULATORY COMPONENTS OF SENSORY TRANSDUCTION SYSTEM"/>
    <property type="match status" value="1"/>
</dbReference>
<evidence type="ECO:0000259" key="3">
    <source>
        <dbReference type="PROSITE" id="PS50887"/>
    </source>
</evidence>
<dbReference type="SMART" id="SM00267">
    <property type="entry name" value="GGDEF"/>
    <property type="match status" value="1"/>
</dbReference>
<feature type="domain" description="GGDEF" evidence="3">
    <location>
        <begin position="233"/>
        <end position="360"/>
    </location>
</feature>
<gene>
    <name evidence="4" type="ORF">KHM83_13435</name>
</gene>
<comment type="caution">
    <text evidence="4">The sequence shown here is derived from an EMBL/GenBank/DDBJ whole genome shotgun (WGS) entry which is preliminary data.</text>
</comment>
<dbReference type="PROSITE" id="PS50887">
    <property type="entry name" value="GGDEF"/>
    <property type="match status" value="1"/>
</dbReference>
<dbReference type="Gene3D" id="3.30.70.270">
    <property type="match status" value="1"/>
</dbReference>
<keyword evidence="2" id="KW-1133">Transmembrane helix</keyword>
<protein>
    <submittedName>
        <fullName evidence="4">GGDEF domain-containing protein</fullName>
    </submittedName>
</protein>
<dbReference type="InterPro" id="IPR000160">
    <property type="entry name" value="GGDEF_dom"/>
</dbReference>
<feature type="transmembrane region" description="Helical" evidence="2">
    <location>
        <begin position="97"/>
        <end position="115"/>
    </location>
</feature>
<organism evidence="4 5">
    <name type="scientific">Fusibacter paucivorans</name>
    <dbReference type="NCBI Taxonomy" id="76009"/>
    <lineage>
        <taxon>Bacteria</taxon>
        <taxon>Bacillati</taxon>
        <taxon>Bacillota</taxon>
        <taxon>Clostridia</taxon>
        <taxon>Eubacteriales</taxon>
        <taxon>Eubacteriales Family XII. Incertae Sedis</taxon>
        <taxon>Fusibacter</taxon>
    </lineage>
</organism>
<feature type="transmembrane region" description="Helical" evidence="2">
    <location>
        <begin position="153"/>
        <end position="174"/>
    </location>
</feature>
<dbReference type="PANTHER" id="PTHR45138:SF9">
    <property type="entry name" value="DIGUANYLATE CYCLASE DGCM-RELATED"/>
    <property type="match status" value="1"/>
</dbReference>
<sequence>MKKWFEDKLKILPLEMKIAVFAGIGGIIFSIFTTIGNILLNLGISMVFITIATGIVGAMVVYFALFKNAYKWPSYLILLTLILIIYPLMWLNNAGSYGNIAFFMIFNAVFCSLLLRHLNYKIILTLQILVFYALLYVEYLYPEMIVPYPNATTRLIDMGFAFTLVFLLTFFLVYKIIHEYHENMVELETVKKELMEMNSKLQVISETDELTGICNRRYVMHRLESVLTSNRTDSIVIIMMDIDHFKSINDTYGHHMGDEVLKRISQEMGKYIQNDDTLGRIGGEEFLIVLNGASLTEGFEIAEAIREAIAHINWAIKEMHVTISGGVYQYKDGESLDRCIDQADKLLYQAKHSGRNKIVK</sequence>
<dbReference type="CDD" id="cd01949">
    <property type="entry name" value="GGDEF"/>
    <property type="match status" value="1"/>
</dbReference>
<feature type="transmembrane region" description="Helical" evidence="2">
    <location>
        <begin position="72"/>
        <end position="91"/>
    </location>
</feature>
<keyword evidence="5" id="KW-1185">Reference proteome</keyword>
<evidence type="ECO:0000256" key="1">
    <source>
        <dbReference type="SAM" id="Coils"/>
    </source>
</evidence>
<dbReference type="Pfam" id="PF00990">
    <property type="entry name" value="GGDEF"/>
    <property type="match status" value="1"/>
</dbReference>
<feature type="coiled-coil region" evidence="1">
    <location>
        <begin position="177"/>
        <end position="207"/>
    </location>
</feature>
<dbReference type="InterPro" id="IPR050469">
    <property type="entry name" value="Diguanylate_Cyclase"/>
</dbReference>